<evidence type="ECO:0000313" key="3">
    <source>
        <dbReference type="Proteomes" id="UP000652761"/>
    </source>
</evidence>
<protein>
    <submittedName>
        <fullName evidence="2">Uncharacterized protein</fullName>
    </submittedName>
</protein>
<gene>
    <name evidence="2" type="ORF">Taro_055753</name>
</gene>
<feature type="non-terminal residue" evidence="2">
    <location>
        <position position="109"/>
    </location>
</feature>
<name>A0A843XV72_COLES</name>
<dbReference type="Proteomes" id="UP000652761">
    <property type="component" value="Unassembled WGS sequence"/>
</dbReference>
<accession>A0A843XV72</accession>
<comment type="caution">
    <text evidence="2">The sequence shown here is derived from an EMBL/GenBank/DDBJ whole genome shotgun (WGS) entry which is preliminary data.</text>
</comment>
<evidence type="ECO:0000256" key="1">
    <source>
        <dbReference type="SAM" id="MobiDB-lite"/>
    </source>
</evidence>
<evidence type="ECO:0000313" key="2">
    <source>
        <dbReference type="EMBL" id="MQM22695.1"/>
    </source>
</evidence>
<dbReference type="AlphaFoldDB" id="A0A843XV72"/>
<dbReference type="EMBL" id="NMUH01013659">
    <property type="protein sequence ID" value="MQM22695.1"/>
    <property type="molecule type" value="Genomic_DNA"/>
</dbReference>
<organism evidence="2 3">
    <name type="scientific">Colocasia esculenta</name>
    <name type="common">Wild taro</name>
    <name type="synonym">Arum esculentum</name>
    <dbReference type="NCBI Taxonomy" id="4460"/>
    <lineage>
        <taxon>Eukaryota</taxon>
        <taxon>Viridiplantae</taxon>
        <taxon>Streptophyta</taxon>
        <taxon>Embryophyta</taxon>
        <taxon>Tracheophyta</taxon>
        <taxon>Spermatophyta</taxon>
        <taxon>Magnoliopsida</taxon>
        <taxon>Liliopsida</taxon>
        <taxon>Araceae</taxon>
        <taxon>Aroideae</taxon>
        <taxon>Colocasieae</taxon>
        <taxon>Colocasia</taxon>
    </lineage>
</organism>
<sequence length="109" mass="12401">VKESRRLRTCRLVLSRTVAVQGLHHHQQCNFPFRGSPRGMPQFPLFFYGFMNGIPCEVSARSRKAESDQAHYWVNGCVIVFVAHGADAEKRRNGGGSEVRRGWWTTTPL</sequence>
<feature type="region of interest" description="Disordered" evidence="1">
    <location>
        <begin position="90"/>
        <end position="109"/>
    </location>
</feature>
<keyword evidence="3" id="KW-1185">Reference proteome</keyword>
<proteinExistence type="predicted"/>
<reference evidence="2" key="1">
    <citation type="submission" date="2017-07" db="EMBL/GenBank/DDBJ databases">
        <title>Taro Niue Genome Assembly and Annotation.</title>
        <authorList>
            <person name="Atibalentja N."/>
            <person name="Keating K."/>
            <person name="Fields C.J."/>
        </authorList>
    </citation>
    <scope>NUCLEOTIDE SEQUENCE</scope>
    <source>
        <strain evidence="2">Niue_2</strain>
        <tissue evidence="2">Leaf</tissue>
    </source>
</reference>